<dbReference type="HOGENOM" id="CLU_1858298_0_0_1"/>
<name>A0A0D3H996_9ORYZ</name>
<dbReference type="Proteomes" id="UP000026960">
    <property type="component" value="Chromosome 9"/>
</dbReference>
<dbReference type="AlphaFoldDB" id="A0A0D3H996"/>
<keyword evidence="2" id="KW-1185">Reference proteome</keyword>
<sequence length="138" mass="14368">MTSWWILPQRNWRRLMEANLGDKDIDAGMLVVPAEFVGAILCSKGLAVVLNVVENGQPPALSSGSSLYAPLCSSANSNPLLAPASSRAAYAGSSSRNTIDAAASSPATSDPGLAALMLYTVLAVSMSSGRSQHPWSFT</sequence>
<protein>
    <submittedName>
        <fullName evidence="1">Uncharacterized protein</fullName>
    </submittedName>
</protein>
<reference evidence="1" key="1">
    <citation type="journal article" date="2009" name="Rice">
        <title>De Novo Next Generation Sequencing of Plant Genomes.</title>
        <authorList>
            <person name="Rounsley S."/>
            <person name="Marri P.R."/>
            <person name="Yu Y."/>
            <person name="He R."/>
            <person name="Sisneros N."/>
            <person name="Goicoechea J.L."/>
            <person name="Lee S.J."/>
            <person name="Angelova A."/>
            <person name="Kudrna D."/>
            <person name="Luo M."/>
            <person name="Affourtit J."/>
            <person name="Desany B."/>
            <person name="Knight J."/>
            <person name="Niazi F."/>
            <person name="Egholm M."/>
            <person name="Wing R.A."/>
        </authorList>
    </citation>
    <scope>NUCLEOTIDE SEQUENCE [LARGE SCALE GENOMIC DNA]</scope>
    <source>
        <strain evidence="1">cv. IRGC 105608</strain>
    </source>
</reference>
<dbReference type="PaxDb" id="65489-OBART09G17350.1"/>
<organism evidence="1">
    <name type="scientific">Oryza barthii</name>
    <dbReference type="NCBI Taxonomy" id="65489"/>
    <lineage>
        <taxon>Eukaryota</taxon>
        <taxon>Viridiplantae</taxon>
        <taxon>Streptophyta</taxon>
        <taxon>Embryophyta</taxon>
        <taxon>Tracheophyta</taxon>
        <taxon>Spermatophyta</taxon>
        <taxon>Magnoliopsida</taxon>
        <taxon>Liliopsida</taxon>
        <taxon>Poales</taxon>
        <taxon>Poaceae</taxon>
        <taxon>BOP clade</taxon>
        <taxon>Oryzoideae</taxon>
        <taxon>Oryzeae</taxon>
        <taxon>Oryzinae</taxon>
        <taxon>Oryza</taxon>
    </lineage>
</organism>
<proteinExistence type="predicted"/>
<evidence type="ECO:0000313" key="2">
    <source>
        <dbReference type="Proteomes" id="UP000026960"/>
    </source>
</evidence>
<dbReference type="Gramene" id="OBART09G17350.1">
    <property type="protein sequence ID" value="OBART09G17350.1"/>
    <property type="gene ID" value="OBART09G17350"/>
</dbReference>
<evidence type="ECO:0000313" key="1">
    <source>
        <dbReference type="EnsemblPlants" id="OBART09G17350.1"/>
    </source>
</evidence>
<accession>A0A0D3H996</accession>
<dbReference type="EnsemblPlants" id="OBART09G17350.1">
    <property type="protein sequence ID" value="OBART09G17350.1"/>
    <property type="gene ID" value="OBART09G17350"/>
</dbReference>
<reference evidence="1" key="2">
    <citation type="submission" date="2015-03" db="UniProtKB">
        <authorList>
            <consortium name="EnsemblPlants"/>
        </authorList>
    </citation>
    <scope>IDENTIFICATION</scope>
</reference>